<dbReference type="Proteomes" id="UP000594454">
    <property type="component" value="Chromosome 2"/>
</dbReference>
<accession>A0A7R8YQJ8</accession>
<keyword evidence="3" id="KW-1185">Reference proteome</keyword>
<dbReference type="OrthoDB" id="8182187at2759"/>
<evidence type="ECO:0000259" key="1">
    <source>
        <dbReference type="Pfam" id="PF12248"/>
    </source>
</evidence>
<reference evidence="2 3" key="1">
    <citation type="submission" date="2020-11" db="EMBL/GenBank/DDBJ databases">
        <authorList>
            <person name="Wallbank WR R."/>
            <person name="Pardo Diaz C."/>
            <person name="Kozak K."/>
            <person name="Martin S."/>
            <person name="Jiggins C."/>
            <person name="Moest M."/>
            <person name="Warren A I."/>
            <person name="Generalovic N T."/>
            <person name="Byers J.R.P. K."/>
            <person name="Montejo-Kovacevich G."/>
            <person name="Yen C E."/>
        </authorList>
    </citation>
    <scope>NUCLEOTIDE SEQUENCE [LARGE SCALE GENOMIC DNA]</scope>
</reference>
<dbReference type="EMBL" id="LR899010">
    <property type="protein sequence ID" value="CAD7081951.1"/>
    <property type="molecule type" value="Genomic_DNA"/>
</dbReference>
<dbReference type="InterPro" id="IPR022041">
    <property type="entry name" value="Methyltransf_FA"/>
</dbReference>
<dbReference type="InParanoid" id="A0A7R8YQJ8"/>
<sequence length="122" mass="13491">MATKDANIVLTNGYGEGTIRYTAVVGGYANTYSWLRNTSDTTVGLDSHLPNILSPLWPTPITVEQKHNGRLDISIPGVAEPLLTADASDLTEVKSFCIYAWTNPCRWFYNCTEIEDALSDDF</sequence>
<evidence type="ECO:0000313" key="2">
    <source>
        <dbReference type="EMBL" id="CAD7081951.1"/>
    </source>
</evidence>
<evidence type="ECO:0000313" key="3">
    <source>
        <dbReference type="Proteomes" id="UP000594454"/>
    </source>
</evidence>
<proteinExistence type="predicted"/>
<dbReference type="AlphaFoldDB" id="A0A7R8YQJ8"/>
<dbReference type="Pfam" id="PF12248">
    <property type="entry name" value="Methyltransf_FA"/>
    <property type="match status" value="1"/>
</dbReference>
<protein>
    <recommendedName>
        <fullName evidence="1">Farnesoic acid O-methyl transferase domain-containing protein</fullName>
    </recommendedName>
</protein>
<organism evidence="2 3">
    <name type="scientific">Hermetia illucens</name>
    <name type="common">Black soldier fly</name>
    <dbReference type="NCBI Taxonomy" id="343691"/>
    <lineage>
        <taxon>Eukaryota</taxon>
        <taxon>Metazoa</taxon>
        <taxon>Ecdysozoa</taxon>
        <taxon>Arthropoda</taxon>
        <taxon>Hexapoda</taxon>
        <taxon>Insecta</taxon>
        <taxon>Pterygota</taxon>
        <taxon>Neoptera</taxon>
        <taxon>Endopterygota</taxon>
        <taxon>Diptera</taxon>
        <taxon>Brachycera</taxon>
        <taxon>Stratiomyomorpha</taxon>
        <taxon>Stratiomyidae</taxon>
        <taxon>Hermetiinae</taxon>
        <taxon>Hermetia</taxon>
    </lineage>
</organism>
<name>A0A7R8YQJ8_HERIL</name>
<feature type="domain" description="Farnesoic acid O-methyl transferase" evidence="1">
    <location>
        <begin position="2"/>
        <end position="112"/>
    </location>
</feature>
<gene>
    <name evidence="2" type="ORF">HERILL_LOCUS5027</name>
</gene>